<dbReference type="InterPro" id="IPR001757">
    <property type="entry name" value="P_typ_ATPase"/>
</dbReference>
<feature type="transmembrane region" description="Helical" evidence="15">
    <location>
        <begin position="819"/>
        <end position="841"/>
    </location>
</feature>
<accession>A0A2M7TG80</accession>
<dbReference type="Pfam" id="PF13246">
    <property type="entry name" value="Cation_ATPase"/>
    <property type="match status" value="1"/>
</dbReference>
<dbReference type="Gene3D" id="3.40.50.1000">
    <property type="entry name" value="HAD superfamily/HAD-like"/>
    <property type="match status" value="2"/>
</dbReference>
<dbReference type="GO" id="GO:0016887">
    <property type="term" value="F:ATP hydrolysis activity"/>
    <property type="evidence" value="ECO:0007669"/>
    <property type="project" value="InterPro"/>
</dbReference>
<keyword evidence="10 15" id="KW-1133">Transmembrane helix</keyword>
<evidence type="ECO:0000256" key="10">
    <source>
        <dbReference type="ARBA" id="ARBA00022989"/>
    </source>
</evidence>
<keyword evidence="12" id="KW-0406">Ion transport</keyword>
<feature type="domain" description="Cation-transporting P-type ATPase N-terminal" evidence="16">
    <location>
        <begin position="4"/>
        <end position="78"/>
    </location>
</feature>
<dbReference type="InterPro" id="IPR059000">
    <property type="entry name" value="ATPase_P-type_domA"/>
</dbReference>
<evidence type="ECO:0000256" key="11">
    <source>
        <dbReference type="ARBA" id="ARBA00023008"/>
    </source>
</evidence>
<feature type="transmembrane region" description="Helical" evidence="15">
    <location>
        <begin position="754"/>
        <end position="776"/>
    </location>
</feature>
<dbReference type="EC" id="7.2.2.8" evidence="2"/>
<dbReference type="SUPFAM" id="SSF81653">
    <property type="entry name" value="Calcium ATPase, transduction domain A"/>
    <property type="match status" value="1"/>
</dbReference>
<dbReference type="InterPro" id="IPR023214">
    <property type="entry name" value="HAD_sf"/>
</dbReference>
<dbReference type="Gene3D" id="3.40.1110.10">
    <property type="entry name" value="Calcium-transporting ATPase, cytoplasmic domain N"/>
    <property type="match status" value="2"/>
</dbReference>
<dbReference type="Pfam" id="PF00122">
    <property type="entry name" value="E1-E2_ATPase"/>
    <property type="match status" value="1"/>
</dbReference>
<feature type="transmembrane region" description="Helical" evidence="15">
    <location>
        <begin position="245"/>
        <end position="266"/>
    </location>
</feature>
<dbReference type="NCBIfam" id="TIGR01494">
    <property type="entry name" value="ATPase_P-type"/>
    <property type="match status" value="2"/>
</dbReference>
<dbReference type="InterPro" id="IPR023299">
    <property type="entry name" value="ATPase_P-typ_cyto_dom_N"/>
</dbReference>
<keyword evidence="8" id="KW-0067">ATP-binding</keyword>
<evidence type="ECO:0000256" key="5">
    <source>
        <dbReference type="ARBA" id="ARBA00022723"/>
    </source>
</evidence>
<evidence type="ECO:0000256" key="3">
    <source>
        <dbReference type="ARBA" id="ARBA00022448"/>
    </source>
</evidence>
<dbReference type="SUPFAM" id="SSF56784">
    <property type="entry name" value="HAD-like"/>
    <property type="match status" value="1"/>
</dbReference>
<evidence type="ECO:0000256" key="12">
    <source>
        <dbReference type="ARBA" id="ARBA00023065"/>
    </source>
</evidence>
<dbReference type="InterPro" id="IPR023298">
    <property type="entry name" value="ATPase_P-typ_TM_dom_sf"/>
</dbReference>
<sequence length="885" mass="96206">MIVQYYNQSVQSIVKHFAVDVKKGLSSTEVVNSQNEYGKNVLADGKTEASWEIMLRQFKSPLIVLLMGAVVVTGIIGEYIDGVVILFTVIINTLLGYIQENKAKNAVDELKKLQKHQAHVVRNGKNEFVLSSEVVPGDVLVLEAGQVVVADARLIVSYEIKLNESALTGESFPAEKNTLDIAVPSVIQDQHNMVFSGTSVVNGAGRAIVVATGKMSEIGKIAHDVSTVEKQQTPLTVQFNTLSKFLVAIVFTFSVGFFIFGVMSHIPVYDMFLLALTLSVSVIPEGLAIAVTISLAVGMFRMASAQAVVKTLPAVESLGSVTVVAIDKTGTLTKNELSLTSIVTKVSSDGVANLTGAIEPNVKVPLWERFSQVLVFANGANGASPAGLDPIDGANVMWLKSKKIDIGEVLNQRTIVDALPFSSEKQFEAVMTLHKTMHVDQRVIYLKGSPEAVLSFCSHEQLDESIIIMQSNTQNEIRLISRNMAETGLKPLAIAYALCDENFGDLAYESLPQKFVFVGLLGYADTLRPEAKESVTKAYQGGIRVVMLTGDHRETASEIARQVGINNPKDVVEGKEIDFFTDSQLRDKLKTCNVFARVTPAHKLRIVKIFQEQGEIVAMTGDGVNDAPALSQADIGVSMGKGGTDVARGASDVVLLDNNFATIIAAIAEGRSIFDNVKKVVIYLMSTNVSELFLMVGALVLGLPFPLYPTQILWLNVVTDGFPDTALVFEPKGKDILKRVPRKRGAFILSRNDVLWIITQGIEMALLAGIVFYVTLPEKGLEYARTMALMTAAFSQLANAISVKAGNRPLWKVSLLDNVWFVAALVVSVLLQFSVIGIPLLREVFRTTSLSMNDILLCVAVSSLVLVFAEFAKILIWITKKHEAH</sequence>
<reference evidence="18" key="1">
    <citation type="submission" date="2017-09" db="EMBL/GenBank/DDBJ databases">
        <title>Depth-based differentiation of microbial function through sediment-hosted aquifers and enrichment of novel symbionts in the deep terrestrial subsurface.</title>
        <authorList>
            <person name="Probst A.J."/>
            <person name="Ladd B."/>
            <person name="Jarett J.K."/>
            <person name="Geller-Mcgrath D.E."/>
            <person name="Sieber C.M.K."/>
            <person name="Emerson J.B."/>
            <person name="Anantharaman K."/>
            <person name="Thomas B.C."/>
            <person name="Malmstrom R."/>
            <person name="Stieglmeier M."/>
            <person name="Klingl A."/>
            <person name="Woyke T."/>
            <person name="Ryan C.M."/>
            <person name="Banfield J.F."/>
        </authorList>
    </citation>
    <scope>NUCLEOTIDE SEQUENCE [LARGE SCALE GENOMIC DNA]</scope>
</reference>
<dbReference type="Gene3D" id="1.20.1110.10">
    <property type="entry name" value="Calcium-transporting ATPase, transmembrane domain"/>
    <property type="match status" value="2"/>
</dbReference>
<keyword evidence="4 15" id="KW-0812">Transmembrane</keyword>
<feature type="transmembrane region" description="Helical" evidence="15">
    <location>
        <begin position="680"/>
        <end position="705"/>
    </location>
</feature>
<gene>
    <name evidence="17" type="ORF">COY32_05725</name>
</gene>
<evidence type="ECO:0000256" key="9">
    <source>
        <dbReference type="ARBA" id="ARBA00022967"/>
    </source>
</evidence>
<evidence type="ECO:0000313" key="17">
    <source>
        <dbReference type="EMBL" id="PIZ45013.1"/>
    </source>
</evidence>
<dbReference type="SMART" id="SM00831">
    <property type="entry name" value="Cation_ATPase_N"/>
    <property type="match status" value="1"/>
</dbReference>
<dbReference type="GO" id="GO:0012505">
    <property type="term" value="C:endomembrane system"/>
    <property type="evidence" value="ECO:0007669"/>
    <property type="project" value="UniProtKB-SubCell"/>
</dbReference>
<evidence type="ECO:0000256" key="4">
    <source>
        <dbReference type="ARBA" id="ARBA00022692"/>
    </source>
</evidence>
<dbReference type="Pfam" id="PF00690">
    <property type="entry name" value="Cation_ATPase_N"/>
    <property type="match status" value="1"/>
</dbReference>
<keyword evidence="11" id="KW-0186">Copper</keyword>
<evidence type="ECO:0000259" key="16">
    <source>
        <dbReference type="SMART" id="SM00831"/>
    </source>
</evidence>
<keyword evidence="9" id="KW-1278">Translocase</keyword>
<dbReference type="GO" id="GO:0005524">
    <property type="term" value="F:ATP binding"/>
    <property type="evidence" value="ECO:0007669"/>
    <property type="project" value="UniProtKB-KW"/>
</dbReference>
<organism evidence="17 18">
    <name type="scientific">candidate division WWE3 bacterium CG_4_10_14_0_2_um_filter_41_14</name>
    <dbReference type="NCBI Taxonomy" id="1975072"/>
    <lineage>
        <taxon>Bacteria</taxon>
        <taxon>Katanobacteria</taxon>
    </lineage>
</organism>
<dbReference type="SFLD" id="SFLDG00002">
    <property type="entry name" value="C1.7:_P-type_atpase_like"/>
    <property type="match status" value="1"/>
</dbReference>
<feature type="transmembrane region" description="Helical" evidence="15">
    <location>
        <begin position="58"/>
        <end position="76"/>
    </location>
</feature>
<dbReference type="SUPFAM" id="SSF81660">
    <property type="entry name" value="Metal cation-transporting ATPase, ATP-binding domain N"/>
    <property type="match status" value="1"/>
</dbReference>
<feature type="transmembrane region" description="Helical" evidence="15">
    <location>
        <begin position="82"/>
        <end position="98"/>
    </location>
</feature>
<dbReference type="SFLD" id="SFLDS00003">
    <property type="entry name" value="Haloacid_Dehalogenase"/>
    <property type="match status" value="1"/>
</dbReference>
<proteinExistence type="predicted"/>
<protein>
    <recommendedName>
        <fullName evidence="2">P-type Cu(+) transporter</fullName>
        <ecNumber evidence="2">7.2.2.8</ecNumber>
    </recommendedName>
</protein>
<dbReference type="InterPro" id="IPR008250">
    <property type="entry name" value="ATPase_P-typ_transduc_dom_A_sf"/>
</dbReference>
<keyword evidence="13 15" id="KW-0472">Membrane</keyword>
<dbReference type="InterPro" id="IPR006068">
    <property type="entry name" value="ATPase_P-typ_cation-transptr_C"/>
</dbReference>
<dbReference type="InterPro" id="IPR018303">
    <property type="entry name" value="ATPase_P-typ_P_site"/>
</dbReference>
<evidence type="ECO:0000256" key="15">
    <source>
        <dbReference type="SAM" id="Phobius"/>
    </source>
</evidence>
<keyword evidence="5" id="KW-0479">Metal-binding</keyword>
<name>A0A2M7TG80_UNCKA</name>
<dbReference type="PRINTS" id="PR00119">
    <property type="entry name" value="CATATPASE"/>
</dbReference>
<dbReference type="GO" id="GO:0046872">
    <property type="term" value="F:metal ion binding"/>
    <property type="evidence" value="ECO:0007669"/>
    <property type="project" value="UniProtKB-KW"/>
</dbReference>
<evidence type="ECO:0000256" key="7">
    <source>
        <dbReference type="ARBA" id="ARBA00022796"/>
    </source>
</evidence>
<dbReference type="AlphaFoldDB" id="A0A2M7TG80"/>
<dbReference type="Gene3D" id="2.70.150.10">
    <property type="entry name" value="Calcium-transporting ATPase, cytoplasmic transduction domain A"/>
    <property type="match status" value="1"/>
</dbReference>
<feature type="transmembrane region" description="Helical" evidence="15">
    <location>
        <begin position="272"/>
        <end position="300"/>
    </location>
</feature>
<dbReference type="Proteomes" id="UP000228920">
    <property type="component" value="Unassembled WGS sequence"/>
</dbReference>
<dbReference type="PROSITE" id="PS00154">
    <property type="entry name" value="ATPASE_E1_E2"/>
    <property type="match status" value="1"/>
</dbReference>
<dbReference type="GO" id="GO:0016020">
    <property type="term" value="C:membrane"/>
    <property type="evidence" value="ECO:0007669"/>
    <property type="project" value="InterPro"/>
</dbReference>
<dbReference type="InterPro" id="IPR004014">
    <property type="entry name" value="ATPase_P-typ_cation-transptr_N"/>
</dbReference>
<dbReference type="InterPro" id="IPR036412">
    <property type="entry name" value="HAD-like_sf"/>
</dbReference>
<dbReference type="Pfam" id="PF00689">
    <property type="entry name" value="Cation_ATPase_C"/>
    <property type="match status" value="1"/>
</dbReference>
<dbReference type="PANTHER" id="PTHR42861">
    <property type="entry name" value="CALCIUM-TRANSPORTING ATPASE"/>
    <property type="match status" value="1"/>
</dbReference>
<keyword evidence="6" id="KW-0547">Nucleotide-binding</keyword>
<evidence type="ECO:0000256" key="1">
    <source>
        <dbReference type="ARBA" id="ARBA00004127"/>
    </source>
</evidence>
<evidence type="ECO:0000256" key="6">
    <source>
        <dbReference type="ARBA" id="ARBA00022741"/>
    </source>
</evidence>
<comment type="caution">
    <text evidence="17">The sequence shown here is derived from an EMBL/GenBank/DDBJ whole genome shotgun (WGS) entry which is preliminary data.</text>
</comment>
<keyword evidence="3" id="KW-0813">Transport</keyword>
<dbReference type="SFLD" id="SFLDF00027">
    <property type="entry name" value="p-type_atpase"/>
    <property type="match status" value="1"/>
</dbReference>
<comment type="subcellular location">
    <subcellularLocation>
        <location evidence="1">Endomembrane system</location>
        <topology evidence="1">Multi-pass membrane protein</topology>
    </subcellularLocation>
</comment>
<evidence type="ECO:0000256" key="13">
    <source>
        <dbReference type="ARBA" id="ARBA00023136"/>
    </source>
</evidence>
<dbReference type="FunFam" id="3.40.50.1000:FF:000144">
    <property type="entry name" value="copper-transporting ATPase 1 isoform X2"/>
    <property type="match status" value="1"/>
</dbReference>
<evidence type="ECO:0000256" key="14">
    <source>
        <dbReference type="ARBA" id="ARBA00049289"/>
    </source>
</evidence>
<dbReference type="SUPFAM" id="SSF81665">
    <property type="entry name" value="Calcium ATPase, transmembrane domain M"/>
    <property type="match status" value="1"/>
</dbReference>
<dbReference type="PRINTS" id="PR00120">
    <property type="entry name" value="HATPASE"/>
</dbReference>
<dbReference type="GO" id="GO:0140581">
    <property type="term" value="F:P-type monovalent copper transporter activity"/>
    <property type="evidence" value="ECO:0007669"/>
    <property type="project" value="UniProtKB-EC"/>
</dbReference>
<evidence type="ECO:0000256" key="8">
    <source>
        <dbReference type="ARBA" id="ARBA00022840"/>
    </source>
</evidence>
<dbReference type="EMBL" id="PFNL01000154">
    <property type="protein sequence ID" value="PIZ45013.1"/>
    <property type="molecule type" value="Genomic_DNA"/>
</dbReference>
<evidence type="ECO:0000313" key="18">
    <source>
        <dbReference type="Proteomes" id="UP000228920"/>
    </source>
</evidence>
<evidence type="ECO:0000256" key="2">
    <source>
        <dbReference type="ARBA" id="ARBA00012517"/>
    </source>
</evidence>
<feature type="transmembrane region" description="Helical" evidence="15">
    <location>
        <begin position="853"/>
        <end position="878"/>
    </location>
</feature>
<keyword evidence="7" id="KW-0187">Copper transport</keyword>
<comment type="catalytic activity">
    <reaction evidence="14">
        <text>Cu(+)(in) + ATP + H2O = Cu(+)(out) + ADP + phosphate + H(+)</text>
        <dbReference type="Rhea" id="RHEA:25792"/>
        <dbReference type="ChEBI" id="CHEBI:15377"/>
        <dbReference type="ChEBI" id="CHEBI:15378"/>
        <dbReference type="ChEBI" id="CHEBI:30616"/>
        <dbReference type="ChEBI" id="CHEBI:43474"/>
        <dbReference type="ChEBI" id="CHEBI:49552"/>
        <dbReference type="ChEBI" id="CHEBI:456216"/>
        <dbReference type="EC" id="7.2.2.8"/>
    </reaction>
</comment>
<dbReference type="InterPro" id="IPR044492">
    <property type="entry name" value="P_typ_ATPase_HD_dom"/>
</dbReference>